<dbReference type="Gene3D" id="1.20.120.1080">
    <property type="match status" value="1"/>
</dbReference>
<evidence type="ECO:0000259" key="8">
    <source>
        <dbReference type="PROSITE" id="PS51194"/>
    </source>
</evidence>
<dbReference type="SMART" id="SM00487">
    <property type="entry name" value="DEXDc"/>
    <property type="match status" value="1"/>
</dbReference>
<gene>
    <name evidence="9" type="ORF">MNBD_ACTINO02-2567</name>
</gene>
<dbReference type="AlphaFoldDB" id="A0A3B0SLG4"/>
<dbReference type="InterPro" id="IPR014001">
    <property type="entry name" value="Helicase_ATP-bd"/>
</dbReference>
<dbReference type="InterPro" id="IPR002464">
    <property type="entry name" value="DNA/RNA_helicase_DEAH_CS"/>
</dbReference>
<dbReference type="PANTHER" id="PTHR43519:SF1">
    <property type="entry name" value="ATP-DEPENDENT RNA HELICASE HRPB"/>
    <property type="match status" value="1"/>
</dbReference>
<evidence type="ECO:0000256" key="3">
    <source>
        <dbReference type="ARBA" id="ARBA00022801"/>
    </source>
</evidence>
<feature type="region of interest" description="Disordered" evidence="6">
    <location>
        <begin position="805"/>
        <end position="826"/>
    </location>
</feature>
<keyword evidence="5" id="KW-0067">ATP-binding</keyword>
<dbReference type="InterPro" id="IPR001650">
    <property type="entry name" value="Helicase_C-like"/>
</dbReference>
<dbReference type="InterPro" id="IPR027417">
    <property type="entry name" value="P-loop_NTPase"/>
</dbReference>
<dbReference type="InterPro" id="IPR049614">
    <property type="entry name" value="HrpB_DEXH"/>
</dbReference>
<dbReference type="GO" id="GO:0003724">
    <property type="term" value="F:RNA helicase activity"/>
    <property type="evidence" value="ECO:0007669"/>
    <property type="project" value="UniProtKB-EC"/>
</dbReference>
<feature type="domain" description="Helicase C-terminal" evidence="8">
    <location>
        <begin position="205"/>
        <end position="377"/>
    </location>
</feature>
<dbReference type="Gene3D" id="3.40.50.300">
    <property type="entry name" value="P-loop containing nucleotide triphosphate hydrolases"/>
    <property type="match status" value="2"/>
</dbReference>
<dbReference type="SUPFAM" id="SSF52540">
    <property type="entry name" value="P-loop containing nucleoside triphosphate hydrolases"/>
    <property type="match status" value="1"/>
</dbReference>
<dbReference type="PANTHER" id="PTHR43519">
    <property type="entry name" value="ATP-DEPENDENT RNA HELICASE HRPB"/>
    <property type="match status" value="1"/>
</dbReference>
<accession>A0A3B0SLG4</accession>
<dbReference type="Pfam" id="PF08482">
    <property type="entry name" value="HrpB_C"/>
    <property type="match status" value="1"/>
</dbReference>
<evidence type="ECO:0000256" key="2">
    <source>
        <dbReference type="ARBA" id="ARBA00022741"/>
    </source>
</evidence>
<dbReference type="EC" id="3.6.4.13" evidence="1"/>
<dbReference type="NCBIfam" id="TIGR01970">
    <property type="entry name" value="DEAH_box_HrpB"/>
    <property type="match status" value="1"/>
</dbReference>
<dbReference type="InterPro" id="IPR011545">
    <property type="entry name" value="DEAD/DEAH_box_helicase_dom"/>
</dbReference>
<dbReference type="CDD" id="cd18791">
    <property type="entry name" value="SF2_C_RHA"/>
    <property type="match status" value="1"/>
</dbReference>
<dbReference type="PROSITE" id="PS51194">
    <property type="entry name" value="HELICASE_CTER"/>
    <property type="match status" value="1"/>
</dbReference>
<evidence type="ECO:0000259" key="7">
    <source>
        <dbReference type="PROSITE" id="PS51192"/>
    </source>
</evidence>
<dbReference type="Pfam" id="PF00271">
    <property type="entry name" value="Helicase_C"/>
    <property type="match status" value="1"/>
</dbReference>
<evidence type="ECO:0000313" key="9">
    <source>
        <dbReference type="EMBL" id="VAW06278.1"/>
    </source>
</evidence>
<keyword evidence="3" id="KW-0378">Hydrolase</keyword>
<dbReference type="Pfam" id="PF04408">
    <property type="entry name" value="WHD_HA2"/>
    <property type="match status" value="1"/>
</dbReference>
<dbReference type="InterPro" id="IPR010225">
    <property type="entry name" value="HrpB"/>
</dbReference>
<feature type="domain" description="Helicase ATP-binding" evidence="7">
    <location>
        <begin position="20"/>
        <end position="167"/>
    </location>
</feature>
<dbReference type="GO" id="GO:0005524">
    <property type="term" value="F:ATP binding"/>
    <property type="evidence" value="ECO:0007669"/>
    <property type="project" value="UniProtKB-KW"/>
</dbReference>
<organism evidence="9">
    <name type="scientific">hydrothermal vent metagenome</name>
    <dbReference type="NCBI Taxonomy" id="652676"/>
    <lineage>
        <taxon>unclassified sequences</taxon>
        <taxon>metagenomes</taxon>
        <taxon>ecological metagenomes</taxon>
    </lineage>
</organism>
<dbReference type="SMART" id="SM00490">
    <property type="entry name" value="HELICc"/>
    <property type="match status" value="1"/>
</dbReference>
<dbReference type="GO" id="GO:0016787">
    <property type="term" value="F:hydrolase activity"/>
    <property type="evidence" value="ECO:0007669"/>
    <property type="project" value="UniProtKB-KW"/>
</dbReference>
<proteinExistence type="predicted"/>
<evidence type="ECO:0000256" key="1">
    <source>
        <dbReference type="ARBA" id="ARBA00012552"/>
    </source>
</evidence>
<sequence>MPPSLPTTGLPVEAILPEIKAALADGGSVVVVAPPGSGKTTIVPLHLLDQPWVGERKIVILEPRRLATRAAARRMAHILGERVGGTVGYVTRGDRQVSRRTRVEVVTEGVLTRRLQRDPEMADTAAVIFDEVHERNLQTDLGLALALDVRDTIRPDLRLVVMSATVSAVAIADHLGIGAPAAIVESAARSHPIDMHWTPVKQGVHLEAHTAHVVQRALRSHDGDMLVFLPGMAEIRRVEQALREADVSAQVRILHGSLPVEQQDLALAASFPGERKVVLATDIAETSLTVEGVRIVVDTGRAKSPRFDPRTGMTRLLTHPISKASADQRSGRAGRTEPGFAYRLWSKVEHGTRRPFIEPEMASVDLTGLALELASWGVSDPSRLRWLDAPPAAAWNEAIELLRLLGGIDRDGTVTDLGKAMVDLPLHPRLARMVVGAGPHGWLACILAALVDERDVLSGRRDEVPVDLALRVRIVDGLRKHPLMRSRAVDAVRRTASDIARRAGVPEAGADPDKTGFVLATAFPDRLAVLRGSPGRYQLRTGNRAWIPEDDTLAPERFLVPADLDGNRKEARIRLAGALDAEDVADLFAKDVTEQRHLRWVGDRLVERRERRLGGVALQTIDVRPEPSPETTAALLKRVAERGLHTLGWTDATTMLCARVTFLHRHVGSPWPDWSHGTLAETLDTWLAPYVRNPSGLDDLRALDLTSILRGQLDHRLSAQLGERAPATLSLPSGRTLKLDYSTDVPVVRVKVQEVYGLTTTPTVGGVPVVMHLLSPADRPVQITSDLAGFWAGSWAEVRKEMAGRYPKHHWPKDPANAKPGRHRSR</sequence>
<dbReference type="EMBL" id="UOEK01000345">
    <property type="protein sequence ID" value="VAW06278.1"/>
    <property type="molecule type" value="Genomic_DNA"/>
</dbReference>
<evidence type="ECO:0000256" key="5">
    <source>
        <dbReference type="ARBA" id="ARBA00022840"/>
    </source>
</evidence>
<dbReference type="InterPro" id="IPR013689">
    <property type="entry name" value="RNA_helicase_ATP-dep_HrpB_C"/>
</dbReference>
<evidence type="ECO:0000256" key="6">
    <source>
        <dbReference type="SAM" id="MobiDB-lite"/>
    </source>
</evidence>
<keyword evidence="4 9" id="KW-0347">Helicase</keyword>
<name>A0A3B0SLG4_9ZZZZ</name>
<dbReference type="PROSITE" id="PS51192">
    <property type="entry name" value="HELICASE_ATP_BIND_1"/>
    <property type="match status" value="1"/>
</dbReference>
<dbReference type="PROSITE" id="PS00690">
    <property type="entry name" value="DEAH_ATP_HELICASE"/>
    <property type="match status" value="1"/>
</dbReference>
<dbReference type="InterPro" id="IPR007502">
    <property type="entry name" value="Helicase-assoc_dom"/>
</dbReference>
<dbReference type="CDD" id="cd17990">
    <property type="entry name" value="DEXHc_HrpB"/>
    <property type="match status" value="1"/>
</dbReference>
<dbReference type="PIRSF" id="PIRSF005496">
    <property type="entry name" value="ATP_hel_hrpB"/>
    <property type="match status" value="1"/>
</dbReference>
<dbReference type="InterPro" id="IPR048333">
    <property type="entry name" value="HA2_WH"/>
</dbReference>
<dbReference type="SMART" id="SM00847">
    <property type="entry name" value="HA2"/>
    <property type="match status" value="1"/>
</dbReference>
<protein>
    <recommendedName>
        <fullName evidence="1">RNA helicase</fullName>
        <ecNumber evidence="1">3.6.4.13</ecNumber>
    </recommendedName>
</protein>
<dbReference type="GO" id="GO:0003676">
    <property type="term" value="F:nucleic acid binding"/>
    <property type="evidence" value="ECO:0007669"/>
    <property type="project" value="InterPro"/>
</dbReference>
<reference evidence="9" key="1">
    <citation type="submission" date="2018-06" db="EMBL/GenBank/DDBJ databases">
        <authorList>
            <person name="Zhirakovskaya E."/>
        </authorList>
    </citation>
    <scope>NUCLEOTIDE SEQUENCE</scope>
</reference>
<dbReference type="FunFam" id="3.40.50.300:FF:002125">
    <property type="entry name" value="ATP-dependent helicase HrpB"/>
    <property type="match status" value="1"/>
</dbReference>
<keyword evidence="2" id="KW-0547">Nucleotide-binding</keyword>
<evidence type="ECO:0000256" key="4">
    <source>
        <dbReference type="ARBA" id="ARBA00022806"/>
    </source>
</evidence>
<dbReference type="Pfam" id="PF00270">
    <property type="entry name" value="DEAD"/>
    <property type="match status" value="1"/>
</dbReference>